<feature type="domain" description="Peptidoglycan binding-like" evidence="1">
    <location>
        <begin position="107"/>
        <end position="142"/>
    </location>
</feature>
<evidence type="ECO:0000259" key="2">
    <source>
        <dbReference type="Pfam" id="PF13529"/>
    </source>
</evidence>
<dbReference type="Proteomes" id="UP001597280">
    <property type="component" value="Unassembled WGS sequence"/>
</dbReference>
<dbReference type="EMBL" id="JBHUFL010000002">
    <property type="protein sequence ID" value="MFD1834877.1"/>
    <property type="molecule type" value="Genomic_DNA"/>
</dbReference>
<reference evidence="4" key="1">
    <citation type="journal article" date="2019" name="Int. J. Syst. Evol. Microbiol.">
        <title>The Global Catalogue of Microorganisms (GCM) 10K type strain sequencing project: providing services to taxonomists for standard genome sequencing and annotation.</title>
        <authorList>
            <consortium name="The Broad Institute Genomics Platform"/>
            <consortium name="The Broad Institute Genome Sequencing Center for Infectious Disease"/>
            <person name="Wu L."/>
            <person name="Ma J."/>
        </authorList>
    </citation>
    <scope>NUCLEOTIDE SEQUENCE [LARGE SCALE GENOMIC DNA]</scope>
    <source>
        <strain evidence="4">JCM 11650</strain>
    </source>
</reference>
<dbReference type="InterPro" id="IPR006311">
    <property type="entry name" value="TAT_signal"/>
</dbReference>
<dbReference type="PROSITE" id="PS51318">
    <property type="entry name" value="TAT"/>
    <property type="match status" value="1"/>
</dbReference>
<gene>
    <name evidence="3" type="ORF">ACFSDA_07275</name>
</gene>
<evidence type="ECO:0000313" key="3">
    <source>
        <dbReference type="EMBL" id="MFD1834877.1"/>
    </source>
</evidence>
<accession>A0ABW4PXJ0</accession>
<dbReference type="InterPro" id="IPR036365">
    <property type="entry name" value="PGBD-like_sf"/>
</dbReference>
<dbReference type="SUPFAM" id="SSF47090">
    <property type="entry name" value="PGBD-like"/>
    <property type="match status" value="2"/>
</dbReference>
<dbReference type="InterPro" id="IPR036366">
    <property type="entry name" value="PGBDSf"/>
</dbReference>
<keyword evidence="4" id="KW-1185">Reference proteome</keyword>
<protein>
    <submittedName>
        <fullName evidence="3">Peptidoglycan-binding protein</fullName>
    </submittedName>
</protein>
<dbReference type="Gene3D" id="3.90.70.10">
    <property type="entry name" value="Cysteine proteinases"/>
    <property type="match status" value="1"/>
</dbReference>
<proteinExistence type="predicted"/>
<feature type="domain" description="Peptidase C39-like" evidence="2">
    <location>
        <begin position="161"/>
        <end position="299"/>
    </location>
</feature>
<evidence type="ECO:0000259" key="1">
    <source>
        <dbReference type="Pfam" id="PF01471"/>
    </source>
</evidence>
<name>A0ABW4PXJ0_9MICO</name>
<dbReference type="RefSeq" id="WP_343904106.1">
    <property type="nucleotide sequence ID" value="NZ_BAAAIS010000002.1"/>
</dbReference>
<dbReference type="InterPro" id="IPR039564">
    <property type="entry name" value="Peptidase_C39-like"/>
</dbReference>
<feature type="domain" description="Peptidoglycan binding-like" evidence="1">
    <location>
        <begin position="43"/>
        <end position="90"/>
    </location>
</feature>
<dbReference type="Gene3D" id="1.10.101.10">
    <property type="entry name" value="PGBD-like superfamily/PGBD"/>
    <property type="match status" value="2"/>
</dbReference>
<dbReference type="Pfam" id="PF01471">
    <property type="entry name" value="PG_binding_1"/>
    <property type="match status" value="2"/>
</dbReference>
<dbReference type="Pfam" id="PF13529">
    <property type="entry name" value="Peptidase_C39_2"/>
    <property type="match status" value="1"/>
</dbReference>
<organism evidence="3 4">
    <name type="scientific">Brachybacterium rhamnosum</name>
    <dbReference type="NCBI Taxonomy" id="173361"/>
    <lineage>
        <taxon>Bacteria</taxon>
        <taxon>Bacillati</taxon>
        <taxon>Actinomycetota</taxon>
        <taxon>Actinomycetes</taxon>
        <taxon>Micrococcales</taxon>
        <taxon>Dermabacteraceae</taxon>
        <taxon>Brachybacterium</taxon>
    </lineage>
</organism>
<sequence length="328" mass="33254">MTKSPLPALDRRALFRGVGAAGLLTAGGLIVPTSAHALSTSGVQKSLWGLYYYSGAIDGRLGAMSIAAIRSFQADRALVVDGNAGSITQAELVKVVKAVQKALGLVVDGDYGSVTVAAVKKYQSSKGLVADGRSGALTMSKLGVRRVVGTSSSSGKLVVIDQMDTGHFSAENCGPTAAVIALVAVGKTPSGYRASVTGNAKVVQNMRVSCGLSPAGQPTKKSVSYVGSDLTDLARGIKANKGSGSQVTFAAAVDAAAAGKTTILHVNHGKLLGISGANYGHYVVAKGKDSSGRILVSDPGRAKSIGIKGYSRAALLKALQKDRGLIVG</sequence>
<comment type="caution">
    <text evidence="3">The sequence shown here is derived from an EMBL/GenBank/DDBJ whole genome shotgun (WGS) entry which is preliminary data.</text>
</comment>
<dbReference type="InterPro" id="IPR002477">
    <property type="entry name" value="Peptidoglycan-bd-like"/>
</dbReference>
<evidence type="ECO:0000313" key="4">
    <source>
        <dbReference type="Proteomes" id="UP001597280"/>
    </source>
</evidence>